<dbReference type="Gene3D" id="2.60.40.1180">
    <property type="entry name" value="Golgi alpha-mannosidase II"/>
    <property type="match status" value="1"/>
</dbReference>
<reference evidence="3" key="1">
    <citation type="journal article" date="2019" name="Int. J. Syst. Evol. Microbiol.">
        <title>The Global Catalogue of Microorganisms (GCM) 10K type strain sequencing project: providing services to taxonomists for standard genome sequencing and annotation.</title>
        <authorList>
            <consortium name="The Broad Institute Genomics Platform"/>
            <consortium name="The Broad Institute Genome Sequencing Center for Infectious Disease"/>
            <person name="Wu L."/>
            <person name="Ma J."/>
        </authorList>
    </citation>
    <scope>NUCLEOTIDE SEQUENCE [LARGE SCALE GENOMIC DNA]</scope>
    <source>
        <strain evidence="3">NBRC 108894</strain>
    </source>
</reference>
<protein>
    <recommendedName>
        <fullName evidence="1">Sucrose hydrolase-like C-terminal domain-containing protein</fullName>
    </recommendedName>
</protein>
<name>A0ABQ6K337_9MICO</name>
<organism evidence="2 3">
    <name type="scientific">Pseudolysinimonas kribbensis</name>
    <dbReference type="NCBI Taxonomy" id="433641"/>
    <lineage>
        <taxon>Bacteria</taxon>
        <taxon>Bacillati</taxon>
        <taxon>Actinomycetota</taxon>
        <taxon>Actinomycetes</taxon>
        <taxon>Micrococcales</taxon>
        <taxon>Microbacteriaceae</taxon>
        <taxon>Pseudolysinimonas</taxon>
    </lineage>
</organism>
<evidence type="ECO:0000313" key="2">
    <source>
        <dbReference type="EMBL" id="GMA93980.1"/>
    </source>
</evidence>
<dbReference type="EMBL" id="BSVB01000001">
    <property type="protein sequence ID" value="GMA93980.1"/>
    <property type="molecule type" value="Genomic_DNA"/>
</dbReference>
<evidence type="ECO:0000313" key="3">
    <source>
        <dbReference type="Proteomes" id="UP001157034"/>
    </source>
</evidence>
<evidence type="ECO:0000259" key="1">
    <source>
        <dbReference type="Pfam" id="PF22157"/>
    </source>
</evidence>
<accession>A0ABQ6K337</accession>
<gene>
    <name evidence="2" type="ORF">GCM10025881_08040</name>
</gene>
<dbReference type="InterPro" id="IPR013780">
    <property type="entry name" value="Glyco_hydro_b"/>
</dbReference>
<sequence length="108" mass="12188">MRLLIARYRSSPEMGWGRFELIRHRTRSVMVHSLRDEEGRMIAIHNFSDEPATVRFTIDDIGDGCRLVDLLVDGRVIDAGADGGVEIALDGYGHRWLRVLEPGSLRLG</sequence>
<dbReference type="Pfam" id="PF22157">
    <property type="entry name" value="SupH-like_C"/>
    <property type="match status" value="1"/>
</dbReference>
<keyword evidence="3" id="KW-1185">Reference proteome</keyword>
<comment type="caution">
    <text evidence="2">The sequence shown here is derived from an EMBL/GenBank/DDBJ whole genome shotgun (WGS) entry which is preliminary data.</text>
</comment>
<proteinExistence type="predicted"/>
<dbReference type="SUPFAM" id="SSF51011">
    <property type="entry name" value="Glycosyl hydrolase domain"/>
    <property type="match status" value="1"/>
</dbReference>
<dbReference type="Proteomes" id="UP001157034">
    <property type="component" value="Unassembled WGS sequence"/>
</dbReference>
<feature type="domain" description="Sucrose hydrolase-like C-terminal" evidence="1">
    <location>
        <begin position="41"/>
        <end position="98"/>
    </location>
</feature>
<dbReference type="InterPro" id="IPR054049">
    <property type="entry name" value="SupH-like_C"/>
</dbReference>